<gene>
    <name evidence="1" type="ORF">AZOBR_p60114</name>
</gene>
<dbReference type="KEGG" id="abs:AZOBR_p60114"/>
<accession>A0A9P1NSF7</accession>
<keyword evidence="1" id="KW-0614">Plasmid</keyword>
<evidence type="ECO:0000313" key="2">
    <source>
        <dbReference type="Proteomes" id="UP000007319"/>
    </source>
</evidence>
<organism evidence="1 2">
    <name type="scientific">Azospirillum baldaniorum</name>
    <dbReference type="NCBI Taxonomy" id="1064539"/>
    <lineage>
        <taxon>Bacteria</taxon>
        <taxon>Pseudomonadati</taxon>
        <taxon>Pseudomonadota</taxon>
        <taxon>Alphaproteobacteria</taxon>
        <taxon>Rhodospirillales</taxon>
        <taxon>Azospirillaceae</taxon>
        <taxon>Azospirillum</taxon>
    </lineage>
</organism>
<dbReference type="EMBL" id="HE577333">
    <property type="protein sequence ID" value="CCD04050.1"/>
    <property type="molecule type" value="Genomic_DNA"/>
</dbReference>
<dbReference type="Proteomes" id="UP000007319">
    <property type="component" value="Plasmid AZOBR_p6"/>
</dbReference>
<name>A0A9P1NSF7_9PROT</name>
<geneLocation type="plasmid" evidence="1 2">
    <name>AZOBR_p6</name>
</geneLocation>
<keyword evidence="2" id="KW-1185">Reference proteome</keyword>
<proteinExistence type="predicted"/>
<reference evidence="1 2" key="1">
    <citation type="journal article" date="2011" name="PLoS Genet.">
        <title>Azospirillum genomes reveal transition of bacteria from aquatic to terrestrial environments.</title>
        <authorList>
            <person name="Wisniewski-Dye F."/>
            <person name="Borziak K."/>
            <person name="Khalsa-Moyers G."/>
            <person name="Alexandre G."/>
            <person name="Sukharnikov L.O."/>
            <person name="Wuichet K."/>
            <person name="Hurst G.B."/>
            <person name="McDonald W.H."/>
            <person name="Robertson J.S."/>
            <person name="Barbe V."/>
            <person name="Calteau A."/>
            <person name="Rouy Z."/>
            <person name="Mangenot S."/>
            <person name="Prigent-Combaret C."/>
            <person name="Normand P."/>
            <person name="Boyer M."/>
            <person name="Siguier P."/>
            <person name="Dessaux Y."/>
            <person name="Elmerich C."/>
            <person name="Condemine G."/>
            <person name="Krishnen G."/>
            <person name="Kennedy I."/>
            <person name="Paterson A.H."/>
            <person name="Gonzalez V."/>
            <person name="Mavingui P."/>
            <person name="Zhulin I.B."/>
        </authorList>
    </citation>
    <scope>NUCLEOTIDE SEQUENCE [LARGE SCALE GENOMIC DNA]</scope>
    <source>
        <strain evidence="1 2">Sp245</strain>
    </source>
</reference>
<dbReference type="AlphaFoldDB" id="A0A9P1NSF7"/>
<protein>
    <submittedName>
        <fullName evidence="1">Uncharacterized protein</fullName>
    </submittedName>
</protein>
<evidence type="ECO:0000313" key="1">
    <source>
        <dbReference type="EMBL" id="CCD04050.1"/>
    </source>
</evidence>
<sequence length="38" mass="4464">MDADLFLKFKKKLLREMLSLANERFSISGNFSVLFPEK</sequence>